<dbReference type="Gene3D" id="1.10.10.910">
    <property type="entry name" value="ATP synthase, F1 beta subunit"/>
    <property type="match status" value="1"/>
</dbReference>
<name>A0A0E0HHW0_ORYNI</name>
<feature type="domain" description="AAA+ ATPase" evidence="28">
    <location>
        <begin position="295"/>
        <end position="567"/>
    </location>
</feature>
<evidence type="ECO:0000256" key="25">
    <source>
        <dbReference type="RuleBase" id="RU003553"/>
    </source>
</evidence>
<accession>A0A0E0HHW0</accession>
<dbReference type="GO" id="GO:0005524">
    <property type="term" value="F:ATP binding"/>
    <property type="evidence" value="ECO:0007669"/>
    <property type="project" value="UniProtKB-KW"/>
</dbReference>
<keyword evidence="14" id="KW-0999">Mitochondrion inner membrane</keyword>
<feature type="compositionally biased region" description="Polar residues" evidence="27">
    <location>
        <begin position="1260"/>
        <end position="1269"/>
    </location>
</feature>
<dbReference type="CDD" id="cd18110">
    <property type="entry name" value="ATP-synt_F1_beta_C"/>
    <property type="match status" value="1"/>
</dbReference>
<dbReference type="HOGENOM" id="CLU_007035_0_0_1"/>
<keyword evidence="13" id="KW-0375">Hydrogen ion transport</keyword>
<dbReference type="NCBIfam" id="TIGR01039">
    <property type="entry name" value="atpD"/>
    <property type="match status" value="1"/>
</dbReference>
<proteinExistence type="inferred from homology"/>
<dbReference type="OMA" id="QRMQKLW"/>
<dbReference type="FunFam" id="1.10.10.910:FF:000001">
    <property type="entry name" value="ATP synthase subunit beta"/>
    <property type="match status" value="1"/>
</dbReference>
<evidence type="ECO:0000256" key="18">
    <source>
        <dbReference type="ARBA" id="ARBA00023065"/>
    </source>
</evidence>
<feature type="coiled-coil region" evidence="26">
    <location>
        <begin position="739"/>
        <end position="766"/>
    </location>
</feature>
<evidence type="ECO:0000256" key="20">
    <source>
        <dbReference type="ARBA" id="ARBA00023136"/>
    </source>
</evidence>
<keyword evidence="19" id="KW-0496">Mitochondrion</keyword>
<evidence type="ECO:0000256" key="7">
    <source>
        <dbReference type="ARBA" id="ARBA00011648"/>
    </source>
</evidence>
<dbReference type="SUPFAM" id="SSF52540">
    <property type="entry name" value="P-loop containing nucleoside triphosphate hydrolases"/>
    <property type="match status" value="1"/>
</dbReference>
<dbReference type="InterPro" id="IPR024034">
    <property type="entry name" value="ATPase_F1/V1_b/a_C"/>
</dbReference>
<dbReference type="eggNOG" id="KOG1350">
    <property type="taxonomic scope" value="Eukaryota"/>
</dbReference>
<dbReference type="FunFam" id="1.20.58.1520:FF:000002">
    <property type="entry name" value="65-kDa microtubule-associated protein 6"/>
    <property type="match status" value="1"/>
</dbReference>
<dbReference type="GO" id="GO:0042776">
    <property type="term" value="P:proton motive force-driven mitochondrial ATP synthesis"/>
    <property type="evidence" value="ECO:0007669"/>
    <property type="project" value="TreeGrafter"/>
</dbReference>
<dbReference type="Pfam" id="PF03999">
    <property type="entry name" value="MAP65_ASE1"/>
    <property type="match status" value="1"/>
</dbReference>
<evidence type="ECO:0000256" key="12">
    <source>
        <dbReference type="ARBA" id="ARBA00022741"/>
    </source>
</evidence>
<evidence type="ECO:0000256" key="3">
    <source>
        <dbReference type="ARBA" id="ARBA00004273"/>
    </source>
</evidence>
<keyword evidence="8" id="KW-0813">Transport</keyword>
<comment type="subcellular location">
    <subcellularLocation>
        <location evidence="4">Cytoplasm</location>
    </subcellularLocation>
    <subcellularLocation>
        <location evidence="3">Mitochondrion inner membrane</location>
    </subcellularLocation>
    <subcellularLocation>
        <location evidence="2">Nucleus</location>
    </subcellularLocation>
</comment>
<dbReference type="InterPro" id="IPR027417">
    <property type="entry name" value="P-loop_NTPase"/>
</dbReference>
<evidence type="ECO:0000256" key="22">
    <source>
        <dbReference type="ARBA" id="ARBA00023242"/>
    </source>
</evidence>
<evidence type="ECO:0000313" key="29">
    <source>
        <dbReference type="EnsemblPlants" id="ONIVA05G26280.1"/>
    </source>
</evidence>
<keyword evidence="11" id="KW-0493">Microtubule</keyword>
<evidence type="ECO:0000256" key="9">
    <source>
        <dbReference type="ARBA" id="ARBA00022490"/>
    </source>
</evidence>
<dbReference type="CDD" id="cd18115">
    <property type="entry name" value="ATP-synt_F1_beta_N"/>
    <property type="match status" value="1"/>
</dbReference>
<reference evidence="29" key="1">
    <citation type="submission" date="2015-04" db="UniProtKB">
        <authorList>
            <consortium name="EnsemblPlants"/>
        </authorList>
    </citation>
    <scope>IDENTIFICATION</scope>
    <source>
        <strain evidence="29">SL10</strain>
    </source>
</reference>
<organism evidence="29">
    <name type="scientific">Oryza nivara</name>
    <name type="common">Indian wild rice</name>
    <name type="synonym">Oryza sativa f. spontanea</name>
    <dbReference type="NCBI Taxonomy" id="4536"/>
    <lineage>
        <taxon>Eukaryota</taxon>
        <taxon>Viridiplantae</taxon>
        <taxon>Streptophyta</taxon>
        <taxon>Embryophyta</taxon>
        <taxon>Tracheophyta</taxon>
        <taxon>Spermatophyta</taxon>
        <taxon>Magnoliopsida</taxon>
        <taxon>Liliopsida</taxon>
        <taxon>Poales</taxon>
        <taxon>Poaceae</taxon>
        <taxon>BOP clade</taxon>
        <taxon>Oryzoideae</taxon>
        <taxon>Oryzeae</taxon>
        <taxon>Oryzinae</taxon>
        <taxon>Oryza</taxon>
    </lineage>
</organism>
<dbReference type="InterPro" id="IPR000194">
    <property type="entry name" value="ATPase_F1/V1/A1_a/bsu_nucl-bd"/>
</dbReference>
<evidence type="ECO:0000256" key="1">
    <source>
        <dbReference type="ARBA" id="ARBA00003086"/>
    </source>
</evidence>
<evidence type="ECO:0000256" key="26">
    <source>
        <dbReference type="SAM" id="Coils"/>
    </source>
</evidence>
<dbReference type="Gene3D" id="2.40.10.170">
    <property type="match status" value="1"/>
</dbReference>
<feature type="compositionally biased region" description="Low complexity" evidence="27">
    <location>
        <begin position="36"/>
        <end position="51"/>
    </location>
</feature>
<keyword evidence="9" id="KW-0963">Cytoplasm</keyword>
<dbReference type="Pfam" id="PF02874">
    <property type="entry name" value="ATP-synt_ab_N"/>
    <property type="match status" value="1"/>
</dbReference>
<keyword evidence="23 25" id="KW-0066">ATP synthesis</keyword>
<evidence type="ECO:0000256" key="13">
    <source>
        <dbReference type="ARBA" id="ARBA00022781"/>
    </source>
</evidence>
<dbReference type="FunFam" id="1.10.1140.10:FF:000001">
    <property type="entry name" value="ATP synthase subunit beta"/>
    <property type="match status" value="1"/>
</dbReference>
<dbReference type="InterPro" id="IPR036121">
    <property type="entry name" value="ATPase_F1/V1/A1_a/bsu_N_sf"/>
</dbReference>
<keyword evidence="10" id="KW-0597">Phosphoprotein</keyword>
<dbReference type="eggNOG" id="KOG4302">
    <property type="taxonomic scope" value="Eukaryota"/>
</dbReference>
<keyword evidence="20" id="KW-0472">Membrane</keyword>
<keyword evidence="26" id="KW-0175">Coiled coil</keyword>
<dbReference type="SUPFAM" id="SSF50615">
    <property type="entry name" value="N-terminal domain of alpha and beta subunits of F1 ATP synthase"/>
    <property type="match status" value="1"/>
</dbReference>
<dbReference type="Gramene" id="ONIVA05G26280.1">
    <property type="protein sequence ID" value="ONIVA05G26280.1"/>
    <property type="gene ID" value="ONIVA05G26280"/>
</dbReference>
<evidence type="ECO:0000256" key="2">
    <source>
        <dbReference type="ARBA" id="ARBA00004123"/>
    </source>
</evidence>
<keyword evidence="16" id="KW-0809">Transit peptide</keyword>
<dbReference type="InterPro" id="IPR003593">
    <property type="entry name" value="AAA+_ATPase"/>
</dbReference>
<dbReference type="Pfam" id="PF22919">
    <property type="entry name" value="ATP-synt_VA_C"/>
    <property type="match status" value="1"/>
</dbReference>
<feature type="compositionally biased region" description="Basic and acidic residues" evidence="27">
    <location>
        <begin position="1151"/>
        <end position="1171"/>
    </location>
</feature>
<feature type="region of interest" description="Disordered" evidence="27">
    <location>
        <begin position="90"/>
        <end position="112"/>
    </location>
</feature>
<evidence type="ECO:0000256" key="8">
    <source>
        <dbReference type="ARBA" id="ARBA00022448"/>
    </source>
</evidence>
<dbReference type="InterPro" id="IPR005722">
    <property type="entry name" value="ATP_synth_F1_bsu"/>
</dbReference>
<dbReference type="STRING" id="4536.A0A0E0HHW0"/>
<dbReference type="InterPro" id="IPR055190">
    <property type="entry name" value="ATP-synt_VA_C"/>
</dbReference>
<evidence type="ECO:0000256" key="17">
    <source>
        <dbReference type="ARBA" id="ARBA00022967"/>
    </source>
</evidence>
<protein>
    <recommendedName>
        <fullName evidence="25">ATP synthase subunit beta</fullName>
        <ecNumber evidence="25">7.1.2.2</ecNumber>
    </recommendedName>
</protein>
<feature type="coiled-coil region" evidence="26">
    <location>
        <begin position="845"/>
        <end position="872"/>
    </location>
</feature>
<keyword evidence="21 25" id="KW-0139">CF(1)</keyword>
<reference evidence="29" key="2">
    <citation type="submission" date="2018-04" db="EMBL/GenBank/DDBJ databases">
        <title>OnivRS2 (Oryza nivara Reference Sequence Version 2).</title>
        <authorList>
            <person name="Zhang J."/>
            <person name="Kudrna D."/>
            <person name="Lee S."/>
            <person name="Talag J."/>
            <person name="Rajasekar S."/>
            <person name="Welchert J."/>
            <person name="Hsing Y.-I."/>
            <person name="Wing R.A."/>
        </authorList>
    </citation>
    <scope>NUCLEOTIDE SEQUENCE [LARGE SCALE GENOMIC DNA]</scope>
    <source>
        <strain evidence="29">SL10</strain>
    </source>
</reference>
<dbReference type="InterPro" id="IPR004100">
    <property type="entry name" value="ATPase_F1/V1/A1_a/bsu_N"/>
</dbReference>
<dbReference type="Gene3D" id="1.20.58.1520">
    <property type="match status" value="1"/>
</dbReference>
<comment type="subunit">
    <text evidence="7">F-type ATPases have 2 components, CF(1) - the catalytic core - and CF(0) - the membrane proton channel. CF(1) has five subunits: alpha(3), beta(3), gamma(1), delta(1), epsilon(1). CF(0) has three main subunits: a, b and c.</text>
</comment>
<evidence type="ECO:0000256" key="15">
    <source>
        <dbReference type="ARBA" id="ARBA00022840"/>
    </source>
</evidence>
<dbReference type="GO" id="GO:0046933">
    <property type="term" value="F:proton-transporting ATP synthase activity, rotational mechanism"/>
    <property type="evidence" value="ECO:0007669"/>
    <property type="project" value="InterPro"/>
</dbReference>
<feature type="region of interest" description="Disordered" evidence="27">
    <location>
        <begin position="1151"/>
        <end position="1234"/>
    </location>
</feature>
<comment type="function">
    <text evidence="25">Produces ATP from ADP in the presence of a proton gradient across the membrane.</text>
</comment>
<dbReference type="PANTHER" id="PTHR15184:SF85">
    <property type="entry name" value="ATP SYNTHASE SUBUNIT BETA, MITOCHONDRIAL"/>
    <property type="match status" value="1"/>
</dbReference>
<evidence type="ECO:0000256" key="19">
    <source>
        <dbReference type="ARBA" id="ARBA00023128"/>
    </source>
</evidence>
<keyword evidence="30" id="KW-1185">Reference proteome</keyword>
<feature type="region of interest" description="Disordered" evidence="27">
    <location>
        <begin position="1"/>
        <end position="77"/>
    </location>
</feature>
<evidence type="ECO:0000256" key="24">
    <source>
        <dbReference type="ARBA" id="ARBA00048383"/>
    </source>
</evidence>
<keyword evidence="22" id="KW-0539">Nucleus</keyword>
<dbReference type="GO" id="GO:0005634">
    <property type="term" value="C:nucleus"/>
    <property type="evidence" value="ECO:0007669"/>
    <property type="project" value="UniProtKB-SubCell"/>
</dbReference>
<keyword evidence="15 25" id="KW-0067">ATP-binding</keyword>
<comment type="subunit">
    <text evidence="25">F-type ATPases have 2 components, CF(1) - the catalytic core - and CF(0) - the membrane proton channel. CF(1) and CF(0) have multiple subunits.</text>
</comment>
<evidence type="ECO:0000313" key="30">
    <source>
        <dbReference type="Proteomes" id="UP000006591"/>
    </source>
</evidence>
<evidence type="ECO:0000256" key="5">
    <source>
        <dbReference type="ARBA" id="ARBA00006187"/>
    </source>
</evidence>
<dbReference type="Gene3D" id="3.40.50.300">
    <property type="entry name" value="P-loop containing nucleotide triphosphate hydrolases"/>
    <property type="match status" value="1"/>
</dbReference>
<evidence type="ECO:0000256" key="10">
    <source>
        <dbReference type="ARBA" id="ARBA00022553"/>
    </source>
</evidence>
<evidence type="ECO:0000259" key="28">
    <source>
        <dbReference type="SMART" id="SM00382"/>
    </source>
</evidence>
<dbReference type="Gene3D" id="1.10.1140.10">
    <property type="entry name" value="Bovine Mitochondrial F1-atpase, Atp Synthase Beta Chain, Chain D, domain 3"/>
    <property type="match status" value="1"/>
</dbReference>
<dbReference type="EnsemblPlants" id="ONIVA05G26280.1">
    <property type="protein sequence ID" value="ONIVA05G26280.1"/>
    <property type="gene ID" value="ONIVA05G26280"/>
</dbReference>
<keyword evidence="17" id="KW-1278">Translocase</keyword>
<dbReference type="PANTHER" id="PTHR15184">
    <property type="entry name" value="ATP SYNTHASE"/>
    <property type="match status" value="1"/>
</dbReference>
<dbReference type="GO" id="GO:0005743">
    <property type="term" value="C:mitochondrial inner membrane"/>
    <property type="evidence" value="ECO:0007669"/>
    <property type="project" value="UniProtKB-SubCell"/>
</dbReference>
<evidence type="ECO:0000256" key="4">
    <source>
        <dbReference type="ARBA" id="ARBA00004496"/>
    </source>
</evidence>
<evidence type="ECO:0000256" key="21">
    <source>
        <dbReference type="ARBA" id="ARBA00023196"/>
    </source>
</evidence>
<dbReference type="CDD" id="cd01133">
    <property type="entry name" value="F1-ATPase_beta_CD"/>
    <property type="match status" value="1"/>
</dbReference>
<evidence type="ECO:0000256" key="23">
    <source>
        <dbReference type="ARBA" id="ARBA00023310"/>
    </source>
</evidence>
<dbReference type="GO" id="GO:0005874">
    <property type="term" value="C:microtubule"/>
    <property type="evidence" value="ECO:0007669"/>
    <property type="project" value="UniProtKB-KW"/>
</dbReference>
<dbReference type="InterPro" id="IPR020003">
    <property type="entry name" value="ATPase_a/bsu_AS"/>
</dbReference>
<feature type="region of interest" description="Disordered" evidence="27">
    <location>
        <begin position="1258"/>
        <end position="1291"/>
    </location>
</feature>
<dbReference type="GO" id="GO:0045259">
    <property type="term" value="C:proton-transporting ATP synthase complex"/>
    <property type="evidence" value="ECO:0007669"/>
    <property type="project" value="UniProtKB-KW"/>
</dbReference>
<dbReference type="Proteomes" id="UP000006591">
    <property type="component" value="Chromosome 5"/>
</dbReference>
<dbReference type="Pfam" id="PF00006">
    <property type="entry name" value="ATP-synt_ab"/>
    <property type="match status" value="1"/>
</dbReference>
<feature type="compositionally biased region" description="Basic residues" evidence="27">
    <location>
        <begin position="52"/>
        <end position="68"/>
    </location>
</feature>
<evidence type="ECO:0000256" key="6">
    <source>
        <dbReference type="ARBA" id="ARBA00008936"/>
    </source>
</evidence>
<dbReference type="EC" id="7.1.2.2" evidence="25"/>
<dbReference type="InterPro" id="IPR050053">
    <property type="entry name" value="ATPase_alpha/beta_chains"/>
</dbReference>
<evidence type="ECO:0000256" key="11">
    <source>
        <dbReference type="ARBA" id="ARBA00022701"/>
    </source>
</evidence>
<evidence type="ECO:0000256" key="16">
    <source>
        <dbReference type="ARBA" id="ARBA00022946"/>
    </source>
</evidence>
<keyword evidence="12 25" id="KW-0547">Nucleotide-binding</keyword>
<keyword evidence="18" id="KW-0406">Ion transport</keyword>
<dbReference type="FunFam" id="3.40.50.300:FF:000026">
    <property type="entry name" value="ATP synthase subunit beta"/>
    <property type="match status" value="1"/>
</dbReference>
<dbReference type="SMART" id="SM00382">
    <property type="entry name" value="AAA"/>
    <property type="match status" value="1"/>
</dbReference>
<comment type="catalytic activity">
    <reaction evidence="24 25">
        <text>ATP + H2O + 4 H(+)(in) = ADP + phosphate + 5 H(+)(out)</text>
        <dbReference type="Rhea" id="RHEA:57720"/>
        <dbReference type="ChEBI" id="CHEBI:15377"/>
        <dbReference type="ChEBI" id="CHEBI:15378"/>
        <dbReference type="ChEBI" id="CHEBI:30616"/>
        <dbReference type="ChEBI" id="CHEBI:43474"/>
        <dbReference type="ChEBI" id="CHEBI:456216"/>
        <dbReference type="EC" id="7.1.2.2"/>
    </reaction>
</comment>
<dbReference type="InterPro" id="IPR042079">
    <property type="entry name" value="ATP_synt_F1_beta_sf"/>
</dbReference>
<sequence length="1350" mass="149204">MHHTTPAPPRFSGSRRPGPPANPPTRRYLHHPPHPLSSSSLRSPPLLLPSRGGRRNQKKKKSNPRSRPRVSGDLAAMATRRALSSLVRAASRLRGASPAPRPRGPLHRPSPSGYLFNRAAAYATAAAAKEAAPPAPATGKATGGGKITDEFTGAGAVGQVCQVIGAVVDVRFDEGLPPILTALEVLDHNIRLVLEVAQHLGENMVRTIAMDGTEGLVRGQRVLNTGSPITVPVGRATLGRIMNVIGEPIDEKGDITTNHFLPIHREAPAFVEQATEQQILVTGIKVVDLLAPYQRGGKIGLFGGAGVGKTVLIMELINNVAKAHGGFSVFAGVGERTREGNDLYREMIESGVIKLGDKQSESKCALVYGQMNEPPGARARVGLTGLTVAEHFRDAEGQDVLLFIDNIFRFTQANSEVSALLGRIPSAVGYQPTLATDLGGLQERITTTKKGSITSVQAIYVPADDLTDPAPATTFAHLDATTVLSRQISELGIYPAVDPLDSTSRMLSPHVLGEDHYNTARGVQKVLQNYKNLQDIIAILGMDELSEDDKLTVARARKIQRFLSQPFHVAEVFTGAPGKYVELKESVNSFQGVLDGKYDDLPEQSFYMVGGIEEVIAKAEKIAKDCFEQFSSIPHHFPQNRAAVSGQIHAAAAAAAAAAEDDAAVPSFRPPVSPSVEPSHRDWLRGIVLTRSGNPKERLLPMKTICGSLMHELQVIWDEVGEPEAARDRMLLELEQECLEVYRRKVDQANRSRAQLRQAIAQSEAELAAICSAMGETTVHVKQSNQKACGLRDELGAILPYLEEMKRKKVERWNQFLDVVGRIKKISSEIRPANFDPFKVSVDQSDLSLRKLEELRVELKSLEKEKGERVKQVMEYLKTLHSLCVVLGVDFKKTISEIHPSLDEAEGPRNISNTTIEMLALAIQRLRETKMQRMQKLQDLASTLLELWNLMDTPFEEQQAYQNITCNIAASEAELTEQNTLSIEFLNYVEAEVLRLEQHKASKMKELVLKKKTELEEHRRRAHLVGEEGAIDPSLLLEQIEAYISTVKEEAFSRKDILERVEKWLNAREEEAWLEDYNKDDNRYNAGRGAHIMLKRAEKARVLVSKIPGMVDVLETKTRAWETERGNEFTYDGVRLILMLEEYMVVRQEKEQERKRQRDQKKLQDQRKAEQEALYGSKPSSSKSHSTKKVPRNSTPGVQPPKSEILHSKTIRATKKTEDINTPSPGHKGLDTVGLPIRKLFPSSNSSTLLEMETPRKPFSQITPGNISSAPVRPISTGGTEENRTPKTFAPVPTTPMTVSPHMQMAVTPVLTAKAVSVLSYDEPELTSQEDTEYSFEEKRLAVYLAAQVA</sequence>
<comment type="function">
    <text evidence="1">Mitochondrial membrane ATP synthase (F(1)F(0) ATP synthase or Complex V) produces ATP from ADP in the presence of a proton gradient across the membrane which is generated by electron transport complexes of the respiratory chain. F-type ATPases consist of two structural domains, F(1) - containing the extramembraneous catalytic core, and F(0) - containing the membrane proton channel, linked together by a central stalk and a peripheral stalk. During catalysis, ATP synthesis in the catalytic domain of F(1) is coupled via a rotary mechanism of the central stalk subunits to proton translocation. Subunits alpha and beta form the catalytic core in F(1). Rotation of the central stalk against the surrounding alpha(3)beta(3) subunits leads to hydrolysis of ATP in three separate catalytic sites on the beta subunits.</text>
</comment>
<evidence type="ECO:0000256" key="27">
    <source>
        <dbReference type="SAM" id="MobiDB-lite"/>
    </source>
</evidence>
<comment type="similarity">
    <text evidence="5">Belongs to the MAP65/ASE1 family.</text>
</comment>
<dbReference type="PROSITE" id="PS00152">
    <property type="entry name" value="ATPASE_ALPHA_BETA"/>
    <property type="match status" value="1"/>
</dbReference>
<evidence type="ECO:0000256" key="14">
    <source>
        <dbReference type="ARBA" id="ARBA00022792"/>
    </source>
</evidence>
<dbReference type="FunFam" id="2.40.10.170:FF:000006">
    <property type="entry name" value="ATP synthase subunit beta"/>
    <property type="match status" value="1"/>
</dbReference>
<dbReference type="HAMAP" id="MF_01347">
    <property type="entry name" value="ATP_synth_beta_bact"/>
    <property type="match status" value="1"/>
</dbReference>
<comment type="similarity">
    <text evidence="6">Belongs to the ATPase alpha/beta chains family.</text>
</comment>
<dbReference type="SUPFAM" id="SSF47917">
    <property type="entry name" value="C-terminal domain of alpha and beta subunits of F1 ATP synthase"/>
    <property type="match status" value="1"/>
</dbReference>